<dbReference type="Gramene" id="TraesJUL5B03G03045630.1">
    <property type="protein sequence ID" value="TraesJUL5B03G03045630.1.CDS1"/>
    <property type="gene ID" value="TraesJUL5B03G03045630"/>
</dbReference>
<dbReference type="Gramene" id="TraesLAC5B03G02977930.1">
    <property type="protein sequence ID" value="TraesLAC5B03G02977930.1.CDS1"/>
    <property type="gene ID" value="TraesLAC5B03G02977930"/>
</dbReference>
<dbReference type="Gramene" id="TraesPARA_EIv1.0_2662020.1">
    <property type="protein sequence ID" value="TraesPARA_EIv1.0_2662020.1.CDS1"/>
    <property type="gene ID" value="TraesPARA_EIv1.0_2662020"/>
</dbReference>
<evidence type="ECO:0008006" key="4">
    <source>
        <dbReference type="Google" id="ProtNLM"/>
    </source>
</evidence>
<dbReference type="Gramene" id="TraesCS5B02G563100.1">
    <property type="protein sequence ID" value="TraesCS5B02G563100.1.cds1"/>
    <property type="gene ID" value="TraesCS5B02G563100"/>
</dbReference>
<sequence>MAPLKVTAALCVVLVLMIQLQAPAAAQDITCDECGPGCGQACNAQRPYFCNSFCNIFPTLCNYCFLIQSDLCVPECTNLCRINCV</sequence>
<feature type="signal peptide" evidence="1">
    <location>
        <begin position="1"/>
        <end position="26"/>
    </location>
</feature>
<dbReference type="EnsemblPlants" id="TraesCS5B02G563000.1">
    <property type="protein sequence ID" value="TraesCS5B02G563000.1.cds1"/>
    <property type="gene ID" value="TraesCS5B02G563000"/>
</dbReference>
<dbReference type="Gramene" id="TraesCLE_scaffold_044618_01G000200.1">
    <property type="protein sequence ID" value="TraesCLE_scaffold_044618_01G000200.1"/>
    <property type="gene ID" value="TraesCLE_scaffold_044618_01G000200"/>
</dbReference>
<dbReference type="Gramene" id="TraesCAD_scaffold_057030_01G000100.1">
    <property type="protein sequence ID" value="TraesCAD_scaffold_057030_01G000100.1"/>
    <property type="gene ID" value="TraesCAD_scaffold_057030_01G000100"/>
</dbReference>
<organism evidence="2">
    <name type="scientific">Triticum aestivum</name>
    <name type="common">Wheat</name>
    <dbReference type="NCBI Taxonomy" id="4565"/>
    <lineage>
        <taxon>Eukaryota</taxon>
        <taxon>Viridiplantae</taxon>
        <taxon>Streptophyta</taxon>
        <taxon>Embryophyta</taxon>
        <taxon>Tracheophyta</taxon>
        <taxon>Spermatophyta</taxon>
        <taxon>Magnoliopsida</taxon>
        <taxon>Liliopsida</taxon>
        <taxon>Poales</taxon>
        <taxon>Poaceae</taxon>
        <taxon>BOP clade</taxon>
        <taxon>Pooideae</taxon>
        <taxon>Triticodae</taxon>
        <taxon>Triticeae</taxon>
        <taxon>Triticinae</taxon>
        <taxon>Triticum</taxon>
    </lineage>
</organism>
<dbReference type="Gramene" id="TraesCS5B02G563000.1">
    <property type="protein sequence ID" value="TraesCS5B02G563000.1.cds1"/>
    <property type="gene ID" value="TraesCS5B02G563000"/>
</dbReference>
<dbReference type="Gramene" id="TraesCS5B03G1362300.1">
    <property type="protein sequence ID" value="TraesCS5B03G1362300.1.CDS1"/>
    <property type="gene ID" value="TraesCS5B03G1362300"/>
</dbReference>
<dbReference type="Gramene" id="TraesPARA_EIv1.0_2662000.1">
    <property type="protein sequence ID" value="TraesPARA_EIv1.0_2662000.1.CDS1"/>
    <property type="gene ID" value="TraesPARA_EIv1.0_2662000"/>
</dbReference>
<name>A0A341VQR8_WHEAT</name>
<dbReference type="Gramene" id="TraesJAG5B03G03022930.1">
    <property type="protein sequence ID" value="TraesJAG5B03G03022930.1.CDS1"/>
    <property type="gene ID" value="TraesJAG5B03G03022930"/>
</dbReference>
<dbReference type="Gramene" id="TraesMAC5B03G03023340.1">
    <property type="protein sequence ID" value="TraesMAC5B03G03023340.1.CDS1"/>
    <property type="gene ID" value="TraesMAC5B03G03023340"/>
</dbReference>
<dbReference type="Gramene" id="TraesCS5B03G1362500.1">
    <property type="protein sequence ID" value="TraesCS5B03G1362500.1.CDS1"/>
    <property type="gene ID" value="TraesCS5B03G1362500"/>
</dbReference>
<keyword evidence="3" id="KW-1185">Reference proteome</keyword>
<dbReference type="Gramene" id="TraesSYM7B03G03995770.1">
    <property type="protein sequence ID" value="TraesSYM7B03G03995770.1.CDS1"/>
    <property type="gene ID" value="TraesSYM7B03G03995770"/>
</dbReference>
<dbReference type="Gramene" id="TraesCLE_scaffold_044618_01G000100.1">
    <property type="protein sequence ID" value="TraesCLE_scaffold_044618_01G000100.1"/>
    <property type="gene ID" value="TraesCLE_scaffold_044618_01G000100"/>
</dbReference>
<dbReference type="Gramene" id="TraesPARA_EIv1.0_2661990.1">
    <property type="protein sequence ID" value="TraesPARA_EIv1.0_2661990.1.CDS1"/>
    <property type="gene ID" value="TraesPARA_EIv1.0_2661990"/>
</dbReference>
<dbReference type="Gramene" id="TraesROB_scaffold_021090_01G000100.1">
    <property type="protein sequence ID" value="TraesROB_scaffold_021090_01G000100.1"/>
    <property type="gene ID" value="TraesROB_scaffold_021090_01G000100"/>
</dbReference>
<dbReference type="EnsemblPlants" id="TraesCS5B02G563100.1">
    <property type="protein sequence ID" value="TraesCS5B02G563100.1.cds1"/>
    <property type="gene ID" value="TraesCS5B02G563100"/>
</dbReference>
<dbReference type="Gramene" id="TraesMAC5B03G03020710.1">
    <property type="protein sequence ID" value="TraesMAC5B03G03020710.1.CDS1"/>
    <property type="gene ID" value="TraesMAC5B03G03020710"/>
</dbReference>
<dbReference type="Gramene" id="TraesWEE_scaffold_088392_01G000100.1">
    <property type="protein sequence ID" value="TraesWEE_scaffold_088392_01G000100.1"/>
    <property type="gene ID" value="TraesWEE_scaffold_088392_01G000100"/>
</dbReference>
<dbReference type="Proteomes" id="UP000019116">
    <property type="component" value="Chromosome 5B"/>
</dbReference>
<reference evidence="2" key="1">
    <citation type="submission" date="2018-08" db="EMBL/GenBank/DDBJ databases">
        <authorList>
            <person name="Rossello M."/>
        </authorList>
    </citation>
    <scope>NUCLEOTIDE SEQUENCE [LARGE SCALE GENOMIC DNA]</scope>
    <source>
        <strain evidence="2">cv. Chinese Spring</strain>
    </source>
</reference>
<dbReference type="AlphaFoldDB" id="A0A341VQR8"/>
<evidence type="ECO:0000256" key="1">
    <source>
        <dbReference type="SAM" id="SignalP"/>
    </source>
</evidence>
<dbReference type="Gramene" id="TraesWEE_scaffold_088392_01G000200.1">
    <property type="protein sequence ID" value="TraesWEE_scaffold_088392_01G000200.1"/>
    <property type="gene ID" value="TraesWEE_scaffold_088392_01G000200"/>
</dbReference>
<accession>A0A341VQR8</accession>
<dbReference type="Gramene" id="TraesRN5B0101332000.1">
    <property type="protein sequence ID" value="TraesRN5B0101332000.1"/>
    <property type="gene ID" value="TraesRN5B0101332000"/>
</dbReference>
<evidence type="ECO:0000313" key="3">
    <source>
        <dbReference type="Proteomes" id="UP000019116"/>
    </source>
</evidence>
<keyword evidence="1" id="KW-0732">Signal</keyword>
<dbReference type="Gramene" id="TraesNOR5B03G03050970.1">
    <property type="protein sequence ID" value="TraesNOR5B03G03050970.1.CDS1"/>
    <property type="gene ID" value="TraesNOR5B03G03050970"/>
</dbReference>
<dbReference type="Gramene" id="TraesROB_scaffold_021090_01G000200.1">
    <property type="protein sequence ID" value="TraesROB_scaffold_021090_01G000200.1"/>
    <property type="gene ID" value="TraesROB_scaffold_021090_01G000200"/>
</dbReference>
<reference evidence="2" key="2">
    <citation type="submission" date="2018-10" db="UniProtKB">
        <authorList>
            <consortium name="EnsemblPlants"/>
        </authorList>
    </citation>
    <scope>IDENTIFICATION</scope>
</reference>
<proteinExistence type="predicted"/>
<protein>
    <recommendedName>
        <fullName evidence="4">Bowman-Birk serine protease inhibitors family domain-containing protein</fullName>
    </recommendedName>
</protein>
<dbReference type="Gramene" id="TraesPARA_EIv1.0_2662010.1">
    <property type="protein sequence ID" value="TraesPARA_EIv1.0_2662010.1.CDS1"/>
    <property type="gene ID" value="TraesPARA_EIv1.0_2662010"/>
</dbReference>
<dbReference type="Gramene" id="TraesCAD_scaffold_057030_01G000200.1">
    <property type="protein sequence ID" value="TraesCAD_scaffold_057030_01G000200.1"/>
    <property type="gene ID" value="TraesCAD_scaffold_057030_01G000200"/>
</dbReference>
<dbReference type="Gramene" id="TraesARI7B03G04346210.1">
    <property type="protein sequence ID" value="TraesARI7B03G04346210.1.CDS1"/>
    <property type="gene ID" value="TraesARI7B03G04346210"/>
</dbReference>
<feature type="chain" id="PRO_5043164226" description="Bowman-Birk serine protease inhibitors family domain-containing protein" evidence="1">
    <location>
        <begin position="27"/>
        <end position="85"/>
    </location>
</feature>
<dbReference type="Gramene" id="TraesSTA5B03G03014260.1">
    <property type="protein sequence ID" value="TraesSTA5B03G03014260.1.CDS1"/>
    <property type="gene ID" value="TraesSTA5B03G03014260"/>
</dbReference>
<evidence type="ECO:0000313" key="2">
    <source>
        <dbReference type="EnsemblPlants" id="TraesCS5B02G563100.1.cds1"/>
    </source>
</evidence>